<evidence type="ECO:0000313" key="4">
    <source>
        <dbReference type="Proteomes" id="UP000827549"/>
    </source>
</evidence>
<evidence type="ECO:0000313" key="3">
    <source>
        <dbReference type="EMBL" id="WOO79411.1"/>
    </source>
</evidence>
<dbReference type="RefSeq" id="XP_062625443.1">
    <property type="nucleotide sequence ID" value="XM_062769459.1"/>
</dbReference>
<reference evidence="3" key="1">
    <citation type="submission" date="2023-10" db="EMBL/GenBank/DDBJ databases">
        <authorList>
            <person name="Noh H."/>
        </authorList>
    </citation>
    <scope>NUCLEOTIDE SEQUENCE</scope>
    <source>
        <strain evidence="3">DUCC4014</strain>
    </source>
</reference>
<organism evidence="3 4">
    <name type="scientific">Vanrija pseudolonga</name>
    <dbReference type="NCBI Taxonomy" id="143232"/>
    <lineage>
        <taxon>Eukaryota</taxon>
        <taxon>Fungi</taxon>
        <taxon>Dikarya</taxon>
        <taxon>Basidiomycota</taxon>
        <taxon>Agaricomycotina</taxon>
        <taxon>Tremellomycetes</taxon>
        <taxon>Trichosporonales</taxon>
        <taxon>Trichosporonaceae</taxon>
        <taxon>Vanrija</taxon>
    </lineage>
</organism>
<dbReference type="PROSITE" id="PS50053">
    <property type="entry name" value="UBIQUITIN_2"/>
    <property type="match status" value="1"/>
</dbReference>
<sequence>MPPTRPHAKRETKPAPYVLSAEQRRRPLQRRRLDTTPAGDGEDIKPKVHAAVRGIDFKSGARGDTRTHANHRRARPPATLPARVRVPHEFAITLQGSKGHTAYRIKHHVTPGEAVGSVKGWMCRRFGYDLGSLRLVFDGQVCANDETMASLGVEEGDVLEVYLEQIGG</sequence>
<keyword evidence="4" id="KW-1185">Reference proteome</keyword>
<dbReference type="InterPro" id="IPR029071">
    <property type="entry name" value="Ubiquitin-like_domsf"/>
</dbReference>
<dbReference type="GeneID" id="87806180"/>
<feature type="compositionally biased region" description="Basic residues" evidence="1">
    <location>
        <begin position="1"/>
        <end position="10"/>
    </location>
</feature>
<protein>
    <submittedName>
        <fullName evidence="3">Small ubiquitin-related modifier 1</fullName>
    </submittedName>
</protein>
<gene>
    <name evidence="3" type="primary">SUMO1_0</name>
    <name evidence="3" type="ORF">LOC62_02G002933</name>
</gene>
<evidence type="ECO:0000259" key="2">
    <source>
        <dbReference type="PROSITE" id="PS50053"/>
    </source>
</evidence>
<feature type="region of interest" description="Disordered" evidence="1">
    <location>
        <begin position="57"/>
        <end position="76"/>
    </location>
</feature>
<name>A0AAF0Y805_9TREE</name>
<dbReference type="InterPro" id="IPR000626">
    <property type="entry name" value="Ubiquitin-like_dom"/>
</dbReference>
<dbReference type="EMBL" id="CP086715">
    <property type="protein sequence ID" value="WOO79411.1"/>
    <property type="molecule type" value="Genomic_DNA"/>
</dbReference>
<dbReference type="Pfam" id="PF00240">
    <property type="entry name" value="ubiquitin"/>
    <property type="match status" value="1"/>
</dbReference>
<dbReference type="AlphaFoldDB" id="A0AAF0Y805"/>
<dbReference type="Proteomes" id="UP000827549">
    <property type="component" value="Chromosome 2"/>
</dbReference>
<proteinExistence type="predicted"/>
<evidence type="ECO:0000256" key="1">
    <source>
        <dbReference type="SAM" id="MobiDB-lite"/>
    </source>
</evidence>
<dbReference type="Gene3D" id="3.10.20.90">
    <property type="entry name" value="Phosphatidylinositol 3-kinase Catalytic Subunit, Chain A, domain 1"/>
    <property type="match status" value="1"/>
</dbReference>
<accession>A0AAF0Y805</accession>
<feature type="compositionally biased region" description="Basic and acidic residues" evidence="1">
    <location>
        <begin position="57"/>
        <end position="67"/>
    </location>
</feature>
<feature type="domain" description="Ubiquitin-like" evidence="2">
    <location>
        <begin position="90"/>
        <end position="168"/>
    </location>
</feature>
<dbReference type="SUPFAM" id="SSF54236">
    <property type="entry name" value="Ubiquitin-like"/>
    <property type="match status" value="1"/>
</dbReference>
<feature type="region of interest" description="Disordered" evidence="1">
    <location>
        <begin position="1"/>
        <end position="44"/>
    </location>
</feature>